<dbReference type="PANTHER" id="PTHR30478">
    <property type="entry name" value="DNA POLYMERASE III SUBUNIT BETA"/>
    <property type="match status" value="1"/>
</dbReference>
<accession>A0A0K2BKL4</accession>
<feature type="domain" description="DNA polymerase III beta sliding clamp C-terminal" evidence="13">
    <location>
        <begin position="249"/>
        <end position="366"/>
    </location>
</feature>
<evidence type="ECO:0000256" key="6">
    <source>
        <dbReference type="ARBA" id="ARBA00022695"/>
    </source>
</evidence>
<dbReference type="GO" id="GO:0003677">
    <property type="term" value="F:DNA binding"/>
    <property type="evidence" value="ECO:0007669"/>
    <property type="project" value="UniProtKB-UniRule"/>
</dbReference>
<protein>
    <recommendedName>
        <fullName evidence="3 10">Beta sliding clamp</fullName>
    </recommendedName>
</protein>
<evidence type="ECO:0000259" key="13">
    <source>
        <dbReference type="Pfam" id="PF02768"/>
    </source>
</evidence>
<evidence type="ECO:0000256" key="10">
    <source>
        <dbReference type="PIRNR" id="PIRNR000804"/>
    </source>
</evidence>
<dbReference type="PATRIC" id="fig|186490.8.peg.112"/>
<keyword evidence="6 10" id="KW-0548">Nucleotidyltransferase</keyword>
<keyword evidence="4 10" id="KW-0963">Cytoplasm</keyword>
<evidence type="ECO:0000259" key="12">
    <source>
        <dbReference type="Pfam" id="PF02767"/>
    </source>
</evidence>
<dbReference type="InterPro" id="IPR046938">
    <property type="entry name" value="DNA_clamp_sf"/>
</dbReference>
<dbReference type="Pfam" id="PF02767">
    <property type="entry name" value="DNA_pol3_beta_2"/>
    <property type="match status" value="1"/>
</dbReference>
<dbReference type="GO" id="GO:0008408">
    <property type="term" value="F:3'-5' exonuclease activity"/>
    <property type="evidence" value="ECO:0007669"/>
    <property type="project" value="InterPro"/>
</dbReference>
<proteinExistence type="inferred from homology"/>
<dbReference type="EMBL" id="CP011787">
    <property type="protein sequence ID" value="AKZ65729.1"/>
    <property type="molecule type" value="Genomic_DNA"/>
</dbReference>
<dbReference type="InterPro" id="IPR022635">
    <property type="entry name" value="DNA_polIII_beta_C"/>
</dbReference>
<evidence type="ECO:0000256" key="4">
    <source>
        <dbReference type="ARBA" id="ARBA00022490"/>
    </source>
</evidence>
<dbReference type="Gene3D" id="3.10.150.10">
    <property type="entry name" value="DNA Polymerase III, subunit A, domain 2"/>
    <property type="match status" value="1"/>
</dbReference>
<dbReference type="KEGG" id="bcig:AB162_110"/>
<evidence type="ECO:0000256" key="3">
    <source>
        <dbReference type="ARBA" id="ARBA00021035"/>
    </source>
</evidence>
<name>A0A0K2BKL4_9GAMM</name>
<evidence type="ECO:0000256" key="5">
    <source>
        <dbReference type="ARBA" id="ARBA00022679"/>
    </source>
</evidence>
<keyword evidence="8 10" id="KW-0239">DNA-directed DNA polymerase</keyword>
<keyword evidence="7 10" id="KW-0235">DNA replication</keyword>
<dbReference type="AlphaFoldDB" id="A0A0K2BKL4"/>
<comment type="similarity">
    <text evidence="2 10">Belongs to the beta sliding clamp family.</text>
</comment>
<dbReference type="Proteomes" id="UP000056466">
    <property type="component" value="Chromosome"/>
</dbReference>
<feature type="domain" description="DNA polymerase III beta sliding clamp central" evidence="12">
    <location>
        <begin position="130"/>
        <end position="245"/>
    </location>
</feature>
<reference evidence="14 15" key="1">
    <citation type="submission" date="2015-06" db="EMBL/GenBank/DDBJ databases">
        <title>Lineage-specific patterns of genome deterioration in obligate symbionts.</title>
        <authorList>
            <person name="Bennett G.M."/>
            <person name="McCutcheon J.P."/>
            <person name="McDonald B.R."/>
            <person name="Moran N.A."/>
        </authorList>
    </citation>
    <scope>NUCLEOTIDE SEQUENCE [LARGE SCALE GENOMIC DNA]</scope>
    <source>
        <strain evidence="14 15">B-GSS</strain>
    </source>
</reference>
<sequence length="368" mass="42447">MKFIIERKNLLKPLQQVSSRLSGRNHLPILGNILVHVTEQYLFLTGTNLNIEILVRILITKVDELGITTVCARKFFDICRLLPESAQLSIKLENNIILISSGSSRFYLQTIAANNFPKISNWNSKVEFILQQKTLKHLMEATQFSMANQDVRYYLNGLLFETEGNKIRTVATDGYRISICTILVMNLVSLPYCSVILPRNSVIELLRIIDDNNNEVIFKIGSNNIKIYIGDYIITSKIIDGQFPNFNHIFTKKTNKTMQVSCKLLKQALTRVAILSHDKFHSVTFNMYNNKLKITTNNIEKEEAEEILDVLYQDEEFEISFNINYILDVLKVLQCNKVFFKFSDKISCVKIEDCINNMSVYFVMPIQL</sequence>
<dbReference type="GO" id="GO:0005737">
    <property type="term" value="C:cytoplasm"/>
    <property type="evidence" value="ECO:0007669"/>
    <property type="project" value="UniProtKB-SubCell"/>
</dbReference>
<dbReference type="SMART" id="SM00480">
    <property type="entry name" value="POL3Bc"/>
    <property type="match status" value="1"/>
</dbReference>
<feature type="domain" description="DNA polymerase III beta sliding clamp N-terminal" evidence="11">
    <location>
        <begin position="1"/>
        <end position="119"/>
    </location>
</feature>
<dbReference type="Pfam" id="PF02768">
    <property type="entry name" value="DNA_pol3_beta_3"/>
    <property type="match status" value="1"/>
</dbReference>
<dbReference type="GO" id="GO:0006271">
    <property type="term" value="P:DNA strand elongation involved in DNA replication"/>
    <property type="evidence" value="ECO:0007669"/>
    <property type="project" value="TreeGrafter"/>
</dbReference>
<keyword evidence="5 10" id="KW-0808">Transferase</keyword>
<dbReference type="NCBIfam" id="TIGR00663">
    <property type="entry name" value="dnan"/>
    <property type="match status" value="1"/>
</dbReference>
<dbReference type="InterPro" id="IPR001001">
    <property type="entry name" value="DNA_polIII_beta"/>
</dbReference>
<evidence type="ECO:0000256" key="8">
    <source>
        <dbReference type="ARBA" id="ARBA00022932"/>
    </source>
</evidence>
<dbReference type="Pfam" id="PF00712">
    <property type="entry name" value="DNA_pol3_beta"/>
    <property type="match status" value="1"/>
</dbReference>
<evidence type="ECO:0000259" key="11">
    <source>
        <dbReference type="Pfam" id="PF00712"/>
    </source>
</evidence>
<evidence type="ECO:0000256" key="2">
    <source>
        <dbReference type="ARBA" id="ARBA00010752"/>
    </source>
</evidence>
<evidence type="ECO:0000313" key="14">
    <source>
        <dbReference type="EMBL" id="AKZ65729.1"/>
    </source>
</evidence>
<keyword evidence="15" id="KW-1185">Reference proteome</keyword>
<dbReference type="GO" id="GO:0009360">
    <property type="term" value="C:DNA polymerase III complex"/>
    <property type="evidence" value="ECO:0007669"/>
    <property type="project" value="InterPro"/>
</dbReference>
<gene>
    <name evidence="14" type="primary">dnaN</name>
    <name evidence="14" type="ORF">AB162_110</name>
</gene>
<organism evidence="14 15">
    <name type="scientific">Candidatus Palibaumannia cicadellinicola</name>
    <dbReference type="NCBI Taxonomy" id="186490"/>
    <lineage>
        <taxon>Bacteria</taxon>
        <taxon>Pseudomonadati</taxon>
        <taxon>Pseudomonadota</taxon>
        <taxon>Gammaproteobacteria</taxon>
        <taxon>Candidatus Palibaumannia</taxon>
    </lineage>
</organism>
<evidence type="ECO:0000256" key="7">
    <source>
        <dbReference type="ARBA" id="ARBA00022705"/>
    </source>
</evidence>
<comment type="function">
    <text evidence="10">Confers DNA tethering and processivity to DNA polymerases and other proteins. Acts as a clamp, forming a ring around DNA (a reaction catalyzed by the clamp-loading complex) which diffuses in an ATP-independent manner freely and bidirectionally along dsDNA. Initially characterized for its ability to contact the catalytic subunit of DNA polymerase III (Pol III), a complex, multichain enzyme responsible for most of the replicative synthesis in bacteria; Pol III exhibits 3'-5' exonuclease proofreading activity. The beta chain is required for initiation of replication as well as for processivity of DNA replication.</text>
</comment>
<dbReference type="Gene3D" id="3.70.10.10">
    <property type="match status" value="1"/>
</dbReference>
<evidence type="ECO:0000256" key="9">
    <source>
        <dbReference type="ARBA" id="ARBA00023125"/>
    </source>
</evidence>
<dbReference type="OrthoDB" id="8421503at2"/>
<dbReference type="CDD" id="cd00140">
    <property type="entry name" value="beta_clamp"/>
    <property type="match status" value="1"/>
</dbReference>
<dbReference type="SUPFAM" id="SSF55979">
    <property type="entry name" value="DNA clamp"/>
    <property type="match status" value="3"/>
</dbReference>
<keyword evidence="9" id="KW-0238">DNA-binding</keyword>
<dbReference type="PIRSF" id="PIRSF000804">
    <property type="entry name" value="DNA_pol_III_b"/>
    <property type="match status" value="1"/>
</dbReference>
<dbReference type="PANTHER" id="PTHR30478:SF0">
    <property type="entry name" value="BETA SLIDING CLAMP"/>
    <property type="match status" value="1"/>
</dbReference>
<dbReference type="InterPro" id="IPR022634">
    <property type="entry name" value="DNA_polIII_beta_N"/>
</dbReference>
<evidence type="ECO:0000256" key="1">
    <source>
        <dbReference type="ARBA" id="ARBA00004496"/>
    </source>
</evidence>
<evidence type="ECO:0000313" key="15">
    <source>
        <dbReference type="Proteomes" id="UP000056466"/>
    </source>
</evidence>
<dbReference type="InterPro" id="IPR022637">
    <property type="entry name" value="DNA_polIII_beta_cen"/>
</dbReference>
<comment type="subunit">
    <text evidence="10">Forms a ring-shaped head-to-tail homodimer around DNA.</text>
</comment>
<comment type="subcellular location">
    <subcellularLocation>
        <location evidence="1 10">Cytoplasm</location>
    </subcellularLocation>
</comment>
<dbReference type="GO" id="GO:0003887">
    <property type="term" value="F:DNA-directed DNA polymerase activity"/>
    <property type="evidence" value="ECO:0007669"/>
    <property type="project" value="UniProtKB-UniRule"/>
</dbReference>
<dbReference type="RefSeq" id="WP_053096559.1">
    <property type="nucleotide sequence ID" value="NZ_CP011787.1"/>
</dbReference>